<keyword evidence="4" id="KW-0732">Signal</keyword>
<name>A0ABS5JX53_9BACT</name>
<feature type="domain" description="MurNAc-LAA" evidence="5">
    <location>
        <begin position="112"/>
        <end position="320"/>
    </location>
</feature>
<keyword evidence="7" id="KW-1185">Reference proteome</keyword>
<accession>A0ABS5JX53</accession>
<comment type="catalytic activity">
    <reaction evidence="1">
        <text>Hydrolyzes the link between N-acetylmuramoyl residues and L-amino acid residues in certain cell-wall glycopeptides.</text>
        <dbReference type="EC" id="3.5.1.28"/>
    </reaction>
</comment>
<dbReference type="InterPro" id="IPR050695">
    <property type="entry name" value="N-acetylmuramoyl_amidase_3"/>
</dbReference>
<dbReference type="Proteomes" id="UP000708576">
    <property type="component" value="Unassembled WGS sequence"/>
</dbReference>
<dbReference type="Pfam" id="PF01520">
    <property type="entry name" value="Amidase_3"/>
    <property type="match status" value="1"/>
</dbReference>
<comment type="caution">
    <text evidence="6">The sequence shown here is derived from an EMBL/GenBank/DDBJ whole genome shotgun (WGS) entry which is preliminary data.</text>
</comment>
<evidence type="ECO:0000256" key="1">
    <source>
        <dbReference type="ARBA" id="ARBA00001561"/>
    </source>
</evidence>
<dbReference type="InterPro" id="IPR002508">
    <property type="entry name" value="MurNAc-LAA_cat"/>
</dbReference>
<sequence length="327" mass="37931">MKMKVKHFYILYLLLLLPAILSAQTSKPISSKPKNGEGLHSFMIRNHLSPKEDMEEFLQLNKGKFGSKNSLLLHESYLIPVKQTNLFESLFGKERETFPIESDEMKGSVFYLVSGHGGPDPGAIGKYGSHELHEDEYAYDITLRLAKKLKENGAKVHIIIQDPDDGIRDEQILKYDNHETCMGETIPLNQIDRLKQRTNKVNECFKKDTEKYRRALVLHLDSRSKRKQIDVFFYHYKKSKNGKILATTLRDIFNEKYGEHQPSRGFEGTVSDRNLYILRNTTPVSVFVELGNIQNYRDQQRFVIADNRQALANWLYLGLKKDFDNNK</sequence>
<feature type="chain" id="PRO_5045914107" description="N-acetylmuramoyl-L-alanine amidase" evidence="4">
    <location>
        <begin position="24"/>
        <end position="327"/>
    </location>
</feature>
<dbReference type="CDD" id="cd02696">
    <property type="entry name" value="MurNAc-LAA"/>
    <property type="match status" value="1"/>
</dbReference>
<dbReference type="SUPFAM" id="SSF53187">
    <property type="entry name" value="Zn-dependent exopeptidases"/>
    <property type="match status" value="1"/>
</dbReference>
<evidence type="ECO:0000259" key="5">
    <source>
        <dbReference type="Pfam" id="PF01520"/>
    </source>
</evidence>
<protein>
    <recommendedName>
        <fullName evidence="2">N-acetylmuramoyl-L-alanine amidase</fullName>
        <ecNumber evidence="2">3.5.1.28</ecNumber>
    </recommendedName>
</protein>
<dbReference type="EMBL" id="JAGUCO010000007">
    <property type="protein sequence ID" value="MBS2099054.1"/>
    <property type="molecule type" value="Genomic_DNA"/>
</dbReference>
<dbReference type="Gene3D" id="3.40.630.40">
    <property type="entry name" value="Zn-dependent exopeptidases"/>
    <property type="match status" value="1"/>
</dbReference>
<proteinExistence type="predicted"/>
<evidence type="ECO:0000313" key="6">
    <source>
        <dbReference type="EMBL" id="MBS2099054.1"/>
    </source>
</evidence>
<feature type="signal peptide" evidence="4">
    <location>
        <begin position="1"/>
        <end position="23"/>
    </location>
</feature>
<dbReference type="EC" id="3.5.1.28" evidence="2"/>
<evidence type="ECO:0000256" key="3">
    <source>
        <dbReference type="ARBA" id="ARBA00022801"/>
    </source>
</evidence>
<dbReference type="PANTHER" id="PTHR30404:SF0">
    <property type="entry name" value="N-ACETYLMURAMOYL-L-ALANINE AMIDASE AMIC"/>
    <property type="match status" value="1"/>
</dbReference>
<dbReference type="PANTHER" id="PTHR30404">
    <property type="entry name" value="N-ACETYLMURAMOYL-L-ALANINE AMIDASE"/>
    <property type="match status" value="1"/>
</dbReference>
<keyword evidence="3" id="KW-0378">Hydrolase</keyword>
<evidence type="ECO:0000256" key="4">
    <source>
        <dbReference type="SAM" id="SignalP"/>
    </source>
</evidence>
<dbReference type="RefSeq" id="WP_212216292.1">
    <property type="nucleotide sequence ID" value="NZ_JAGUCO010000007.1"/>
</dbReference>
<evidence type="ECO:0000256" key="2">
    <source>
        <dbReference type="ARBA" id="ARBA00011901"/>
    </source>
</evidence>
<evidence type="ECO:0000313" key="7">
    <source>
        <dbReference type="Proteomes" id="UP000708576"/>
    </source>
</evidence>
<reference evidence="6 7" key="1">
    <citation type="journal article" date="2015" name="Int. J. Syst. Evol. Microbiol.">
        <title>Carboxylicivirga linearis sp. nov., isolated from a sea cucumber culture pond.</title>
        <authorList>
            <person name="Wang F.Q."/>
            <person name="Zhou Y.X."/>
            <person name="Lin X.Z."/>
            <person name="Chen G.J."/>
            <person name="Du Z.J."/>
        </authorList>
    </citation>
    <scope>NUCLEOTIDE SEQUENCE [LARGE SCALE GENOMIC DNA]</scope>
    <source>
        <strain evidence="6 7">FB218</strain>
    </source>
</reference>
<organism evidence="6 7">
    <name type="scientific">Carboxylicivirga linearis</name>
    <dbReference type="NCBI Taxonomy" id="1628157"/>
    <lineage>
        <taxon>Bacteria</taxon>
        <taxon>Pseudomonadati</taxon>
        <taxon>Bacteroidota</taxon>
        <taxon>Bacteroidia</taxon>
        <taxon>Marinilabiliales</taxon>
        <taxon>Marinilabiliaceae</taxon>
        <taxon>Carboxylicivirga</taxon>
    </lineage>
</organism>
<gene>
    <name evidence="6" type="ORF">KEM10_12250</name>
</gene>